<evidence type="ECO:0000313" key="2">
    <source>
        <dbReference type="EMBL" id="KIJ27062.1"/>
    </source>
</evidence>
<accession>A0A0C9UD49</accession>
<dbReference type="EMBL" id="KN837348">
    <property type="protein sequence ID" value="KIJ27062.1"/>
    <property type="molecule type" value="Genomic_DNA"/>
</dbReference>
<sequence>MSCQKGEEDNTEAVWGKSDKVEDARQVSKPPNADADAAVPPPDAEPYAPKPGSKAELEDILDT</sequence>
<evidence type="ECO:0000256" key="1">
    <source>
        <dbReference type="SAM" id="MobiDB-lite"/>
    </source>
</evidence>
<dbReference type="HOGENOM" id="CLU_2887278_0_0_1"/>
<gene>
    <name evidence="2" type="ORF">M422DRAFT_271817</name>
</gene>
<organism evidence="2 3">
    <name type="scientific">Sphaerobolus stellatus (strain SS14)</name>
    <dbReference type="NCBI Taxonomy" id="990650"/>
    <lineage>
        <taxon>Eukaryota</taxon>
        <taxon>Fungi</taxon>
        <taxon>Dikarya</taxon>
        <taxon>Basidiomycota</taxon>
        <taxon>Agaricomycotina</taxon>
        <taxon>Agaricomycetes</taxon>
        <taxon>Phallomycetidae</taxon>
        <taxon>Geastrales</taxon>
        <taxon>Sphaerobolaceae</taxon>
        <taxon>Sphaerobolus</taxon>
    </lineage>
</organism>
<reference evidence="2 3" key="1">
    <citation type="submission" date="2014-06" db="EMBL/GenBank/DDBJ databases">
        <title>Evolutionary Origins and Diversification of the Mycorrhizal Mutualists.</title>
        <authorList>
            <consortium name="DOE Joint Genome Institute"/>
            <consortium name="Mycorrhizal Genomics Consortium"/>
            <person name="Kohler A."/>
            <person name="Kuo A."/>
            <person name="Nagy L.G."/>
            <person name="Floudas D."/>
            <person name="Copeland A."/>
            <person name="Barry K.W."/>
            <person name="Cichocki N."/>
            <person name="Veneault-Fourrey C."/>
            <person name="LaButti K."/>
            <person name="Lindquist E.A."/>
            <person name="Lipzen A."/>
            <person name="Lundell T."/>
            <person name="Morin E."/>
            <person name="Murat C."/>
            <person name="Riley R."/>
            <person name="Ohm R."/>
            <person name="Sun H."/>
            <person name="Tunlid A."/>
            <person name="Henrissat B."/>
            <person name="Grigoriev I.V."/>
            <person name="Hibbett D.S."/>
            <person name="Martin F."/>
        </authorList>
    </citation>
    <scope>NUCLEOTIDE SEQUENCE [LARGE SCALE GENOMIC DNA]</scope>
    <source>
        <strain evidence="2 3">SS14</strain>
    </source>
</reference>
<proteinExistence type="predicted"/>
<dbReference type="Proteomes" id="UP000054279">
    <property type="component" value="Unassembled WGS sequence"/>
</dbReference>
<name>A0A0C9UD49_SPHS4</name>
<feature type="compositionally biased region" description="Basic and acidic residues" evidence="1">
    <location>
        <begin position="17"/>
        <end position="26"/>
    </location>
</feature>
<evidence type="ECO:0000313" key="3">
    <source>
        <dbReference type="Proteomes" id="UP000054279"/>
    </source>
</evidence>
<dbReference type="AlphaFoldDB" id="A0A0C9UD49"/>
<keyword evidence="3" id="KW-1185">Reference proteome</keyword>
<feature type="region of interest" description="Disordered" evidence="1">
    <location>
        <begin position="1"/>
        <end position="63"/>
    </location>
</feature>
<protein>
    <submittedName>
        <fullName evidence="2">Unplaced genomic scaffold SPHSTscaffold_273, whole genome shotgun sequence</fullName>
    </submittedName>
</protein>